<dbReference type="Proteomes" id="UP001366166">
    <property type="component" value="Chromosome"/>
</dbReference>
<evidence type="ECO:0000256" key="7">
    <source>
        <dbReference type="SAM" id="Phobius"/>
    </source>
</evidence>
<organism evidence="10 11">
    <name type="scientific">Desulfoferula mesophila</name>
    <dbReference type="NCBI Taxonomy" id="3058419"/>
    <lineage>
        <taxon>Bacteria</taxon>
        <taxon>Pseudomonadati</taxon>
        <taxon>Thermodesulfobacteriota</taxon>
        <taxon>Desulfarculia</taxon>
        <taxon>Desulfarculales</taxon>
        <taxon>Desulfarculaceae</taxon>
        <taxon>Desulfoferula</taxon>
    </lineage>
</organism>
<reference evidence="11" key="1">
    <citation type="journal article" date="2023" name="Arch. Microbiol.">
        <title>Desulfoferula mesophilus gen. nov. sp. nov., a mesophilic sulfate-reducing bacterium isolated from a brackish lake sediment.</title>
        <authorList>
            <person name="Watanabe T."/>
            <person name="Yabe T."/>
            <person name="Tsuji J.M."/>
            <person name="Fukui M."/>
        </authorList>
    </citation>
    <scope>NUCLEOTIDE SEQUENCE [LARGE SCALE GENOMIC DNA]</scope>
    <source>
        <strain evidence="11">12FAK</strain>
    </source>
</reference>
<gene>
    <name evidence="10" type="ORF">FAK_24000</name>
</gene>
<evidence type="ECO:0000256" key="4">
    <source>
        <dbReference type="ARBA" id="ARBA00022989"/>
    </source>
</evidence>
<dbReference type="InterPro" id="IPR025857">
    <property type="entry name" value="MacB_PCD"/>
</dbReference>
<feature type="domain" description="MacB-like periplasmic core" evidence="9">
    <location>
        <begin position="22"/>
        <end position="235"/>
    </location>
</feature>
<accession>A0AAU9ELB7</accession>
<keyword evidence="2" id="KW-1003">Cell membrane</keyword>
<comment type="subcellular location">
    <subcellularLocation>
        <location evidence="1">Cell membrane</location>
        <topology evidence="1">Multi-pass membrane protein</topology>
    </subcellularLocation>
</comment>
<evidence type="ECO:0000313" key="10">
    <source>
        <dbReference type="EMBL" id="BEQ15334.1"/>
    </source>
</evidence>
<dbReference type="Pfam" id="PF12704">
    <property type="entry name" value="MacB_PCD"/>
    <property type="match status" value="1"/>
</dbReference>
<dbReference type="GO" id="GO:0022857">
    <property type="term" value="F:transmembrane transporter activity"/>
    <property type="evidence" value="ECO:0007669"/>
    <property type="project" value="TreeGrafter"/>
</dbReference>
<feature type="domain" description="ABC3 transporter permease C-terminal" evidence="8">
    <location>
        <begin position="265"/>
        <end position="402"/>
    </location>
</feature>
<dbReference type="PANTHER" id="PTHR30572">
    <property type="entry name" value="MEMBRANE COMPONENT OF TRANSPORTER-RELATED"/>
    <property type="match status" value="1"/>
</dbReference>
<name>A0AAU9ELB7_9BACT</name>
<dbReference type="KEGG" id="dmp:FAK_24000"/>
<evidence type="ECO:0000256" key="2">
    <source>
        <dbReference type="ARBA" id="ARBA00022475"/>
    </source>
</evidence>
<dbReference type="GO" id="GO:0005886">
    <property type="term" value="C:plasma membrane"/>
    <property type="evidence" value="ECO:0007669"/>
    <property type="project" value="UniProtKB-SubCell"/>
</dbReference>
<dbReference type="InterPro" id="IPR003838">
    <property type="entry name" value="ABC3_permease_C"/>
</dbReference>
<feature type="transmembrane region" description="Helical" evidence="7">
    <location>
        <begin position="21"/>
        <end position="41"/>
    </location>
</feature>
<evidence type="ECO:0000256" key="6">
    <source>
        <dbReference type="ARBA" id="ARBA00038076"/>
    </source>
</evidence>
<evidence type="ECO:0000259" key="9">
    <source>
        <dbReference type="Pfam" id="PF12704"/>
    </source>
</evidence>
<keyword evidence="5 7" id="KW-0472">Membrane</keyword>
<evidence type="ECO:0000259" key="8">
    <source>
        <dbReference type="Pfam" id="PF02687"/>
    </source>
</evidence>
<feature type="transmembrane region" description="Helical" evidence="7">
    <location>
        <begin position="262"/>
        <end position="281"/>
    </location>
</feature>
<dbReference type="PANTHER" id="PTHR30572:SF4">
    <property type="entry name" value="ABC TRANSPORTER PERMEASE YTRF"/>
    <property type="match status" value="1"/>
</dbReference>
<feature type="transmembrane region" description="Helical" evidence="7">
    <location>
        <begin position="306"/>
        <end position="331"/>
    </location>
</feature>
<keyword evidence="4 7" id="KW-1133">Transmembrane helix</keyword>
<proteinExistence type="inferred from homology"/>
<evidence type="ECO:0008006" key="12">
    <source>
        <dbReference type="Google" id="ProtNLM"/>
    </source>
</evidence>
<evidence type="ECO:0000256" key="5">
    <source>
        <dbReference type="ARBA" id="ARBA00023136"/>
    </source>
</evidence>
<sequence length="413" mass="43332">MNLSITIPLAWRDIVARPGRSLGAAAGLALGIAMYVAMISLSQGYASLVRQPLAELKSDAIVQKPGPPRKAGAAPGISLPPGNSVLSPAQVERVRNLRSVGSLSPALLLWDRSPSGFVVALGFDPEGPRRGAATVLDWLVRGDPLRNQGDLLLEEHFAKLHAKKIGDVWPLGGRSFTIRGIVRLRAGGALAVGNAFISLADARSLAGLPHEACNLVFLRLKAGADAEAAAKELGRILPGAVMTSTDSIGKMMQGFSLISGRFASLMGFLALAFTGVLYLRLLKGALTERRGEVGIMKALGWRRREVVWALATESMLLGLGGVVLGVVVGWLSAWGVGELGIGNSLPWDLNPLPAGVASHNPAAGGMTVKLPVVFSWSTCGVSIGFALALSAFSAWWVSRKMFEATVLTSLGEP</sequence>
<dbReference type="InterPro" id="IPR050250">
    <property type="entry name" value="Macrolide_Exporter_MacB"/>
</dbReference>
<protein>
    <recommendedName>
        <fullName evidence="12">ABC3 transporter permease protein domain-containing protein</fullName>
    </recommendedName>
</protein>
<evidence type="ECO:0000256" key="3">
    <source>
        <dbReference type="ARBA" id="ARBA00022692"/>
    </source>
</evidence>
<dbReference type="RefSeq" id="WP_338599598.1">
    <property type="nucleotide sequence ID" value="NZ_AP028679.1"/>
</dbReference>
<dbReference type="AlphaFoldDB" id="A0AAU9ELB7"/>
<evidence type="ECO:0000256" key="1">
    <source>
        <dbReference type="ARBA" id="ARBA00004651"/>
    </source>
</evidence>
<comment type="similarity">
    <text evidence="6">Belongs to the ABC-4 integral membrane protein family.</text>
</comment>
<keyword evidence="3 7" id="KW-0812">Transmembrane</keyword>
<keyword evidence="11" id="KW-1185">Reference proteome</keyword>
<dbReference type="Pfam" id="PF02687">
    <property type="entry name" value="FtsX"/>
    <property type="match status" value="1"/>
</dbReference>
<feature type="transmembrane region" description="Helical" evidence="7">
    <location>
        <begin position="373"/>
        <end position="397"/>
    </location>
</feature>
<dbReference type="EMBL" id="AP028679">
    <property type="protein sequence ID" value="BEQ15334.1"/>
    <property type="molecule type" value="Genomic_DNA"/>
</dbReference>
<evidence type="ECO:0000313" key="11">
    <source>
        <dbReference type="Proteomes" id="UP001366166"/>
    </source>
</evidence>